<keyword evidence="2" id="KW-0812">Transmembrane</keyword>
<keyword evidence="5" id="KW-1185">Reference proteome</keyword>
<keyword evidence="2" id="KW-1133">Transmembrane helix</keyword>
<evidence type="ECO:0000256" key="1">
    <source>
        <dbReference type="SAM" id="MobiDB-lite"/>
    </source>
</evidence>
<proteinExistence type="predicted"/>
<evidence type="ECO:0000256" key="2">
    <source>
        <dbReference type="SAM" id="Phobius"/>
    </source>
</evidence>
<evidence type="ECO:0000256" key="3">
    <source>
        <dbReference type="SAM" id="SignalP"/>
    </source>
</evidence>
<keyword evidence="2" id="KW-0472">Membrane</keyword>
<dbReference type="EMBL" id="JAEAOA010000750">
    <property type="protein sequence ID" value="KAK3582087.1"/>
    <property type="molecule type" value="Genomic_DNA"/>
</dbReference>
<feature type="compositionally biased region" description="Polar residues" evidence="1">
    <location>
        <begin position="70"/>
        <end position="90"/>
    </location>
</feature>
<dbReference type="Proteomes" id="UP001195483">
    <property type="component" value="Unassembled WGS sequence"/>
</dbReference>
<evidence type="ECO:0000313" key="5">
    <source>
        <dbReference type="Proteomes" id="UP001195483"/>
    </source>
</evidence>
<reference evidence="4" key="2">
    <citation type="journal article" date="2021" name="Genome Biol. Evol.">
        <title>Developing a high-quality reference genome for a parasitic bivalve with doubly uniparental inheritance (Bivalvia: Unionida).</title>
        <authorList>
            <person name="Smith C.H."/>
        </authorList>
    </citation>
    <scope>NUCLEOTIDE SEQUENCE</scope>
    <source>
        <strain evidence="4">CHS0354</strain>
        <tissue evidence="4">Mantle</tissue>
    </source>
</reference>
<name>A0AAE0RYP4_9BIVA</name>
<reference evidence="4" key="1">
    <citation type="journal article" date="2021" name="Genome Biol. Evol.">
        <title>A High-Quality Reference Genome for a Parasitic Bivalve with Doubly Uniparental Inheritance (Bivalvia: Unionida).</title>
        <authorList>
            <person name="Smith C.H."/>
        </authorList>
    </citation>
    <scope>NUCLEOTIDE SEQUENCE</scope>
    <source>
        <strain evidence="4">CHS0354</strain>
    </source>
</reference>
<feature type="transmembrane region" description="Helical" evidence="2">
    <location>
        <begin position="144"/>
        <end position="168"/>
    </location>
</feature>
<sequence length="313" mass="34386">MALDILFIIFGLILNVTAMVNKTSVKNRSSDASSESSKVQATKVSSTVKSSALSTTTMTAIKGSNVTTKRLTSSAEQSKVQTTMLTSSATRSKEQKTKTNSTLKKNKPTNKMKTSAASIFKVSTSKINSAATKSNTKPTSSAHVLMVILLVGLGAHTSIAVVTVLILVCRRRSKEKAKIYKEAPKLQTTEAVVPLNADIHQTYNELEKRTLNQLEESDHDHVSSELVTLKENDPTFSSGTRNLYDVANFNIGDGTYEVTFLANNPRRAVQANLYDHVRLKKTNDGKYDHVDLQDQNNTANEIDTYEQVNIFSF</sequence>
<accession>A0AAE0RYP4</accession>
<gene>
    <name evidence="4" type="ORF">CHS0354_012393</name>
</gene>
<feature type="signal peptide" evidence="3">
    <location>
        <begin position="1"/>
        <end position="18"/>
    </location>
</feature>
<protein>
    <submittedName>
        <fullName evidence="4">Uncharacterized protein</fullName>
    </submittedName>
</protein>
<dbReference type="AlphaFoldDB" id="A0AAE0RYP4"/>
<comment type="caution">
    <text evidence="4">The sequence shown here is derived from an EMBL/GenBank/DDBJ whole genome shotgun (WGS) entry which is preliminary data.</text>
</comment>
<keyword evidence="3" id="KW-0732">Signal</keyword>
<organism evidence="4 5">
    <name type="scientific">Potamilus streckersoni</name>
    <dbReference type="NCBI Taxonomy" id="2493646"/>
    <lineage>
        <taxon>Eukaryota</taxon>
        <taxon>Metazoa</taxon>
        <taxon>Spiralia</taxon>
        <taxon>Lophotrochozoa</taxon>
        <taxon>Mollusca</taxon>
        <taxon>Bivalvia</taxon>
        <taxon>Autobranchia</taxon>
        <taxon>Heteroconchia</taxon>
        <taxon>Palaeoheterodonta</taxon>
        <taxon>Unionida</taxon>
        <taxon>Unionoidea</taxon>
        <taxon>Unionidae</taxon>
        <taxon>Ambleminae</taxon>
        <taxon>Lampsilini</taxon>
        <taxon>Potamilus</taxon>
    </lineage>
</organism>
<evidence type="ECO:0000313" key="4">
    <source>
        <dbReference type="EMBL" id="KAK3582087.1"/>
    </source>
</evidence>
<feature type="chain" id="PRO_5042065024" evidence="3">
    <location>
        <begin position="19"/>
        <end position="313"/>
    </location>
</feature>
<feature type="region of interest" description="Disordered" evidence="1">
    <location>
        <begin position="70"/>
        <end position="114"/>
    </location>
</feature>
<reference evidence="4" key="3">
    <citation type="submission" date="2023-05" db="EMBL/GenBank/DDBJ databases">
        <authorList>
            <person name="Smith C.H."/>
        </authorList>
    </citation>
    <scope>NUCLEOTIDE SEQUENCE</scope>
    <source>
        <strain evidence="4">CHS0354</strain>
        <tissue evidence="4">Mantle</tissue>
    </source>
</reference>